<evidence type="ECO:0000313" key="3">
    <source>
        <dbReference type="Proteomes" id="UP001177670"/>
    </source>
</evidence>
<name>A0AA40FP57_9HYME</name>
<dbReference type="Proteomes" id="UP001177670">
    <property type="component" value="Unassembled WGS sequence"/>
</dbReference>
<dbReference type="AlphaFoldDB" id="A0AA40FP57"/>
<reference evidence="2" key="1">
    <citation type="submission" date="2021-10" db="EMBL/GenBank/DDBJ databases">
        <title>Melipona bicolor Genome sequencing and assembly.</title>
        <authorList>
            <person name="Araujo N.S."/>
            <person name="Arias M.C."/>
        </authorList>
    </citation>
    <scope>NUCLEOTIDE SEQUENCE</scope>
    <source>
        <strain evidence="2">USP_2M_L1-L4_2017</strain>
        <tissue evidence="2">Whole body</tissue>
    </source>
</reference>
<dbReference type="EMBL" id="JAHYIQ010000023">
    <property type="protein sequence ID" value="KAK1122290.1"/>
    <property type="molecule type" value="Genomic_DNA"/>
</dbReference>
<evidence type="ECO:0000313" key="2">
    <source>
        <dbReference type="EMBL" id="KAK1122290.1"/>
    </source>
</evidence>
<comment type="caution">
    <text evidence="2">The sequence shown here is derived from an EMBL/GenBank/DDBJ whole genome shotgun (WGS) entry which is preliminary data.</text>
</comment>
<keyword evidence="3" id="KW-1185">Reference proteome</keyword>
<sequence length="118" mass="13386">MTGEYNVMEYLEEPLPFTHVYLHKTSAYEDRDSLTERVFTSLYLRFGFELIRLIMPAASRVSGSVKDPSPRSPSREKKFDLTTPLQGFATLGQVEVKRTSSGDVFGNEFDFAYGCPES</sequence>
<organism evidence="2 3">
    <name type="scientific">Melipona bicolor</name>
    <dbReference type="NCBI Taxonomy" id="60889"/>
    <lineage>
        <taxon>Eukaryota</taxon>
        <taxon>Metazoa</taxon>
        <taxon>Ecdysozoa</taxon>
        <taxon>Arthropoda</taxon>
        <taxon>Hexapoda</taxon>
        <taxon>Insecta</taxon>
        <taxon>Pterygota</taxon>
        <taxon>Neoptera</taxon>
        <taxon>Endopterygota</taxon>
        <taxon>Hymenoptera</taxon>
        <taxon>Apocrita</taxon>
        <taxon>Aculeata</taxon>
        <taxon>Apoidea</taxon>
        <taxon>Anthophila</taxon>
        <taxon>Apidae</taxon>
        <taxon>Melipona</taxon>
    </lineage>
</organism>
<gene>
    <name evidence="2" type="ORF">K0M31_009513</name>
</gene>
<evidence type="ECO:0000256" key="1">
    <source>
        <dbReference type="SAM" id="MobiDB-lite"/>
    </source>
</evidence>
<accession>A0AA40FP57</accession>
<feature type="region of interest" description="Disordered" evidence="1">
    <location>
        <begin position="60"/>
        <end position="80"/>
    </location>
</feature>
<protein>
    <submittedName>
        <fullName evidence="2">Uncharacterized protein</fullName>
    </submittedName>
</protein>
<proteinExistence type="predicted"/>